<dbReference type="CDD" id="cd06261">
    <property type="entry name" value="TM_PBP2"/>
    <property type="match status" value="1"/>
</dbReference>
<dbReference type="PATRIC" id="fig|1502292.3.peg.234"/>
<feature type="transmembrane region" description="Helical" evidence="9">
    <location>
        <begin position="158"/>
        <end position="185"/>
    </location>
</feature>
<sequence>MGKIKLKPEKSNRRPISDKIFKIGATVAGVYVLVMVVLLVFQLFSESYPIWEEEGLGFISGTDWNAVEGRESFGALPYILGTLATAALAMVIGVPLSIGIAMFISDAPAKIGGPLGFIVELLAAVPSVIYGLWGLFVFRIYFKDWIEKPLHDAFGDSIWLFSGTPFGLDIITASVILAIMIIPTVSAVSREVMKAVPQQQKEAAYMLGATKWEMFKLAVFPYSKTGLIGASILGLGRAVGETMAVTMLIGNATGIAAIPSSFFKPSQTMSSIIANEFVEASPASLHLPALIGVALVLLLIAIAINVVAHILVTRMLKVKEGAINN</sequence>
<keyword evidence="4 10" id="KW-1003">Cell membrane</keyword>
<keyword evidence="13" id="KW-1185">Reference proteome</keyword>
<dbReference type="EMBL" id="JNVL01000003">
    <property type="protein sequence ID" value="KER06936.1"/>
    <property type="molecule type" value="Genomic_DNA"/>
</dbReference>
<organism evidence="12 13">
    <name type="scientific">Marine Group I thaumarchaeote SCGC AAA799-E16</name>
    <dbReference type="NCBI Taxonomy" id="1502292"/>
    <lineage>
        <taxon>Archaea</taxon>
        <taxon>Nitrososphaerota</taxon>
        <taxon>Marine Group I</taxon>
    </lineage>
</organism>
<dbReference type="GO" id="GO:0005315">
    <property type="term" value="F:phosphate transmembrane transporter activity"/>
    <property type="evidence" value="ECO:0007669"/>
    <property type="project" value="InterPro"/>
</dbReference>
<gene>
    <name evidence="12" type="primary">pstC</name>
    <name evidence="12" type="ORF">AAA799E16_00282</name>
</gene>
<evidence type="ECO:0000259" key="11">
    <source>
        <dbReference type="PROSITE" id="PS50928"/>
    </source>
</evidence>
<dbReference type="PANTHER" id="PTHR30425:SF1">
    <property type="entry name" value="PHOSPHATE TRANSPORT SYSTEM PERMEASE PROTEIN PSTC"/>
    <property type="match status" value="1"/>
</dbReference>
<dbReference type="GO" id="GO:0005886">
    <property type="term" value="C:plasma membrane"/>
    <property type="evidence" value="ECO:0007669"/>
    <property type="project" value="UniProtKB-SubCell"/>
</dbReference>
<keyword evidence="8 9" id="KW-0472">Membrane</keyword>
<evidence type="ECO:0000256" key="4">
    <source>
        <dbReference type="ARBA" id="ARBA00022475"/>
    </source>
</evidence>
<evidence type="ECO:0000313" key="13">
    <source>
        <dbReference type="Proteomes" id="UP000028027"/>
    </source>
</evidence>
<dbReference type="InterPro" id="IPR011864">
    <property type="entry name" value="Phosphate_PstC"/>
</dbReference>
<dbReference type="Proteomes" id="UP000028027">
    <property type="component" value="Unassembled WGS sequence"/>
</dbReference>
<keyword evidence="3 9" id="KW-0813">Transport</keyword>
<dbReference type="InterPro" id="IPR035906">
    <property type="entry name" value="MetI-like_sf"/>
</dbReference>
<evidence type="ECO:0000256" key="10">
    <source>
        <dbReference type="RuleBase" id="RU363054"/>
    </source>
</evidence>
<feature type="domain" description="ABC transmembrane type-1" evidence="11">
    <location>
        <begin position="79"/>
        <end position="308"/>
    </location>
</feature>
<dbReference type="NCBIfam" id="TIGR02138">
    <property type="entry name" value="phosphate_pstC"/>
    <property type="match status" value="1"/>
</dbReference>
<dbReference type="InterPro" id="IPR000515">
    <property type="entry name" value="MetI-like"/>
</dbReference>
<protein>
    <recommendedName>
        <fullName evidence="10">Phosphate transport system permease protein</fullName>
    </recommendedName>
</protein>
<evidence type="ECO:0000256" key="8">
    <source>
        <dbReference type="ARBA" id="ARBA00023136"/>
    </source>
</evidence>
<keyword evidence="5 10" id="KW-0592">Phosphate transport</keyword>
<feature type="transmembrane region" description="Helical" evidence="9">
    <location>
        <begin position="20"/>
        <end position="44"/>
    </location>
</feature>
<comment type="function">
    <text evidence="10">Part of the binding-protein-dependent transport system for phosphate; probably responsible for the translocation of the substrate across the membrane.</text>
</comment>
<dbReference type="SUPFAM" id="SSF161098">
    <property type="entry name" value="MetI-like"/>
    <property type="match status" value="1"/>
</dbReference>
<keyword evidence="6 9" id="KW-0812">Transmembrane</keyword>
<comment type="caution">
    <text evidence="10">Lacks conserved residue(s) required for the propagation of feature annotation.</text>
</comment>
<comment type="subcellular location">
    <subcellularLocation>
        <location evidence="1 9">Cell membrane</location>
        <topology evidence="1 9">Multi-pass membrane protein</topology>
    </subcellularLocation>
</comment>
<feature type="transmembrane region" description="Helical" evidence="9">
    <location>
        <begin position="78"/>
        <end position="103"/>
    </location>
</feature>
<dbReference type="GO" id="GO:0006817">
    <property type="term" value="P:phosphate ion transport"/>
    <property type="evidence" value="ECO:0007669"/>
    <property type="project" value="UniProtKB-KW"/>
</dbReference>
<evidence type="ECO:0000313" key="12">
    <source>
        <dbReference type="EMBL" id="KER06936.1"/>
    </source>
</evidence>
<dbReference type="InterPro" id="IPR051124">
    <property type="entry name" value="Phosphate_Transport_Permease"/>
</dbReference>
<feature type="transmembrane region" description="Helical" evidence="9">
    <location>
        <begin position="283"/>
        <end position="312"/>
    </location>
</feature>
<keyword evidence="7 9" id="KW-1133">Transmembrane helix</keyword>
<name>A0A081S7N3_9ARCH</name>
<comment type="similarity">
    <text evidence="2 10">Belongs to the binding-protein-dependent transport system permease family. CysTW subfamily.</text>
</comment>
<dbReference type="Gene3D" id="1.10.3720.10">
    <property type="entry name" value="MetI-like"/>
    <property type="match status" value="1"/>
</dbReference>
<evidence type="ECO:0000256" key="6">
    <source>
        <dbReference type="ARBA" id="ARBA00022692"/>
    </source>
</evidence>
<dbReference type="AlphaFoldDB" id="A0A081S7N3"/>
<evidence type="ECO:0000256" key="2">
    <source>
        <dbReference type="ARBA" id="ARBA00007069"/>
    </source>
</evidence>
<feature type="transmembrane region" description="Helical" evidence="9">
    <location>
        <begin position="115"/>
        <end position="138"/>
    </location>
</feature>
<accession>A0A081S7N3</accession>
<dbReference type="PROSITE" id="PS50928">
    <property type="entry name" value="ABC_TM1"/>
    <property type="match status" value="1"/>
</dbReference>
<evidence type="ECO:0000256" key="9">
    <source>
        <dbReference type="RuleBase" id="RU363032"/>
    </source>
</evidence>
<reference evidence="12 13" key="1">
    <citation type="submission" date="2014-06" db="EMBL/GenBank/DDBJ databases">
        <authorList>
            <person name="Ngugi D.K."/>
            <person name="Blom J."/>
            <person name="Alam I."/>
            <person name="Rashid M."/>
            <person name="Ba Alawi W."/>
            <person name="Zhang G."/>
            <person name="Hikmawan T."/>
            <person name="Guan Y."/>
            <person name="Antunes A."/>
            <person name="Siam R."/>
            <person name="Eldorry H."/>
            <person name="Bajic V."/>
            <person name="Stingl U."/>
        </authorList>
    </citation>
    <scope>NUCLEOTIDE SEQUENCE [LARGE SCALE GENOMIC DNA]</scope>
    <source>
        <strain evidence="12">SCGC AAA799-E16</strain>
    </source>
</reference>
<evidence type="ECO:0000256" key="5">
    <source>
        <dbReference type="ARBA" id="ARBA00022592"/>
    </source>
</evidence>
<evidence type="ECO:0000256" key="1">
    <source>
        <dbReference type="ARBA" id="ARBA00004651"/>
    </source>
</evidence>
<evidence type="ECO:0000256" key="7">
    <source>
        <dbReference type="ARBA" id="ARBA00022989"/>
    </source>
</evidence>
<proteinExistence type="inferred from homology"/>
<evidence type="ECO:0000256" key="3">
    <source>
        <dbReference type="ARBA" id="ARBA00022448"/>
    </source>
</evidence>
<dbReference type="PANTHER" id="PTHR30425">
    <property type="entry name" value="PHOSPHATE TRANSPORT SYSTEM PERMEASE PROTEIN PST"/>
    <property type="match status" value="1"/>
</dbReference>
<dbReference type="Pfam" id="PF00528">
    <property type="entry name" value="BPD_transp_1"/>
    <property type="match status" value="1"/>
</dbReference>
<comment type="caution">
    <text evidence="12">The sequence shown here is derived from an EMBL/GenBank/DDBJ whole genome shotgun (WGS) entry which is preliminary data.</text>
</comment>